<dbReference type="eggNOG" id="COG5342">
    <property type="taxonomic scope" value="Bacteria"/>
</dbReference>
<evidence type="ECO:0000313" key="2">
    <source>
        <dbReference type="EMBL" id="BAB50118.1"/>
    </source>
</evidence>
<proteinExistence type="predicted"/>
<keyword evidence="1" id="KW-0812">Transmembrane</keyword>
<organism evidence="2 3">
    <name type="scientific">Mesorhizobium japonicum (strain LMG 29417 / CECT 9101 / MAFF 303099)</name>
    <name type="common">Mesorhizobium loti (strain MAFF 303099)</name>
    <dbReference type="NCBI Taxonomy" id="266835"/>
    <lineage>
        <taxon>Bacteria</taxon>
        <taxon>Pseudomonadati</taxon>
        <taxon>Pseudomonadota</taxon>
        <taxon>Alphaproteobacteria</taxon>
        <taxon>Hyphomicrobiales</taxon>
        <taxon>Phyllobacteriaceae</taxon>
        <taxon>Mesorhizobium</taxon>
    </lineage>
</organism>
<reference evidence="2 3" key="1">
    <citation type="journal article" date="2000" name="DNA Res.">
        <title>Complete genome structure of the nitrogen-fixing symbiotic bacterium Mesorhizobium loti.</title>
        <authorList>
            <person name="Kaneko T."/>
            <person name="Nakamura Y."/>
            <person name="Sato S."/>
            <person name="Asamizu E."/>
            <person name="Kato T."/>
            <person name="Sasamoto S."/>
            <person name="Watanabe A."/>
            <person name="Idesawa K."/>
            <person name="Ishikawa A."/>
            <person name="Kawashima K."/>
            <person name="Kimura T."/>
            <person name="Kishida Y."/>
            <person name="Kiyokawa C."/>
            <person name="Kohara M."/>
            <person name="Matsumoto M."/>
            <person name="Matsuno A."/>
            <person name="Mochizuki Y."/>
            <person name="Nakayama S."/>
            <person name="Nakazaki N."/>
            <person name="Shimpo S."/>
            <person name="Sugimoto M."/>
            <person name="Takeuchi C."/>
            <person name="Yamada M."/>
            <person name="Tabata S."/>
        </authorList>
    </citation>
    <scope>NUCLEOTIDE SEQUENCE [LARGE SCALE GENOMIC DNA]</scope>
    <source>
        <strain evidence="3">LMG 29417 / CECT 9101 / MAFF 303099</strain>
    </source>
</reference>
<sequence>MFVWRCHGWSIGHRFAAVENLPGNLALHLTEAIDSPLYRVGAGLELNGVSGVGMFVRYNGAFGETVKQNAVSASLTVSFQAGSRRSRAGEVLMRKYAHLVAMLAVACIAGVPAMAAQTKGDKVAAPPAAADAPQLPGGASALSETHGDWTVNCQISGTNKVCSLSHQQFNKQSNQRLLAIELSSKTGEGATGTLALPFGLALAKGVTLTIDDQKLDGSLAFNTCQVVGCLVPVAFDANVTPLLKNGTTLKIDAFAADTGQAVSFSIPLNGFGGALARTAELLSN</sequence>
<gene>
    <name evidence="2" type="ordered locus">mll3168</name>
</gene>
<feature type="transmembrane region" description="Helical" evidence="1">
    <location>
        <begin position="96"/>
        <end position="115"/>
    </location>
</feature>
<dbReference type="EMBL" id="BA000012">
    <property type="protein sequence ID" value="BAB50118.1"/>
    <property type="molecule type" value="Genomic_DNA"/>
</dbReference>
<dbReference type="Proteomes" id="UP000000552">
    <property type="component" value="Chromosome"/>
</dbReference>
<accession>Q98GU8</accession>
<protein>
    <submittedName>
        <fullName evidence="2">Mll3168 protein</fullName>
    </submittedName>
</protein>
<dbReference type="Gene3D" id="2.60.40.1880">
    <property type="entry name" value="Invasion associated locus B (IalB) protein"/>
    <property type="match status" value="1"/>
</dbReference>
<evidence type="ECO:0000313" key="3">
    <source>
        <dbReference type="Proteomes" id="UP000000552"/>
    </source>
</evidence>
<dbReference type="HOGENOM" id="CLU_989732_0_0_5"/>
<dbReference type="Pfam" id="PF06776">
    <property type="entry name" value="IalB"/>
    <property type="match status" value="1"/>
</dbReference>
<dbReference type="KEGG" id="mlo:mll3168"/>
<dbReference type="InterPro" id="IPR010642">
    <property type="entry name" value="Invasion_prot_B"/>
</dbReference>
<dbReference type="AlphaFoldDB" id="Q98GU8"/>
<keyword evidence="1" id="KW-1133">Transmembrane helix</keyword>
<dbReference type="InterPro" id="IPR038696">
    <property type="entry name" value="IalB_sf"/>
</dbReference>
<name>Q98GU8_RHILO</name>
<evidence type="ECO:0000256" key="1">
    <source>
        <dbReference type="SAM" id="Phobius"/>
    </source>
</evidence>
<keyword evidence="1" id="KW-0472">Membrane</keyword>